<dbReference type="PANTHER" id="PTHR45947:SF3">
    <property type="entry name" value="SULFOQUINOVOSYL TRANSFERASE SQD2"/>
    <property type="match status" value="1"/>
</dbReference>
<gene>
    <name evidence="3" type="ORF">GXN76_08305</name>
</gene>
<evidence type="ECO:0000313" key="3">
    <source>
        <dbReference type="EMBL" id="QKG84475.1"/>
    </source>
</evidence>
<dbReference type="CDD" id="cd03801">
    <property type="entry name" value="GT4_PimA-like"/>
    <property type="match status" value="1"/>
</dbReference>
<dbReference type="RefSeq" id="WP_173222198.1">
    <property type="nucleotide sequence ID" value="NZ_CP048104.1"/>
</dbReference>
<dbReference type="InterPro" id="IPR050194">
    <property type="entry name" value="Glycosyltransferase_grp1"/>
</dbReference>
<dbReference type="InterPro" id="IPR026838">
    <property type="entry name" value="YheC/D"/>
</dbReference>
<dbReference type="InterPro" id="IPR028098">
    <property type="entry name" value="Glyco_trans_4-like_N"/>
</dbReference>
<feature type="domain" description="Glycosyltransferase subfamily 4-like N-terminal" evidence="2">
    <location>
        <begin position="385"/>
        <end position="528"/>
    </location>
</feature>
<evidence type="ECO:0000313" key="4">
    <source>
        <dbReference type="Proteomes" id="UP000503088"/>
    </source>
</evidence>
<dbReference type="SUPFAM" id="SSF56059">
    <property type="entry name" value="Glutathione synthetase ATP-binding domain-like"/>
    <property type="match status" value="1"/>
</dbReference>
<organism evidence="3 4">
    <name type="scientific">Kroppenstedtia pulmonis</name>
    <dbReference type="NCBI Taxonomy" id="1380685"/>
    <lineage>
        <taxon>Bacteria</taxon>
        <taxon>Bacillati</taxon>
        <taxon>Bacillota</taxon>
        <taxon>Bacilli</taxon>
        <taxon>Bacillales</taxon>
        <taxon>Thermoactinomycetaceae</taxon>
        <taxon>Kroppenstedtia</taxon>
    </lineage>
</organism>
<feature type="domain" description="Glycosyl transferase family 1" evidence="1">
    <location>
        <begin position="545"/>
        <end position="716"/>
    </location>
</feature>
<evidence type="ECO:0000259" key="2">
    <source>
        <dbReference type="Pfam" id="PF13439"/>
    </source>
</evidence>
<dbReference type="EMBL" id="CP048104">
    <property type="protein sequence ID" value="QKG84475.1"/>
    <property type="molecule type" value="Genomic_DNA"/>
</dbReference>
<dbReference type="InterPro" id="IPR001296">
    <property type="entry name" value="Glyco_trans_1"/>
</dbReference>
<dbReference type="Proteomes" id="UP000503088">
    <property type="component" value="Chromosome"/>
</dbReference>
<dbReference type="Pfam" id="PF00534">
    <property type="entry name" value="Glycos_transf_1"/>
    <property type="match status" value="1"/>
</dbReference>
<protein>
    <submittedName>
        <fullName evidence="3">Glycosyltransferase</fullName>
    </submittedName>
</protein>
<sequence length="743" mass="84564">MAYEVGVLISRHIFRDCLRGRSSFEPLDLYNRFGQCVGFQPVFFTLDHISFQDRMVLGYLMSPTGKLEARKMPLPPLIHNRIKPMFRDNRELARLRKLTGITLFNADNRLDKWNVHQILSQNEELRSQLPDTVCFKLSEVESFLSRYGSIYLKPSNKSLAIGIFRLDRDEGNHVRVSMPGKQQSKVYPIKELLALLPEWIGSTPYIMQQTLPLIRIKNQPADIRTSVQRGGQGKWQVTGMVARVGPIDGIATNVAVGGQAQSLRPVLKQGGVQNVDTVCRQIESMVLKAAQTLSEANPGLADLGFDVAVDPQGRIWIIEVNGRDLRITFRQAKNLDVWRKTYGRPMEYASFLLKRMRKEAKDRSAIAVLTPGVQPIKGRTSGSVETVVRETTERVAQQNRNIFVLGTGTNVLKHARPLEVRAATRRQYWNRVWGHLHQIRPALIQVENRPAVLQRIRSLFPDSRILLFLHSDTFIQKPYIRPENLRLNLECCDGILTNSAFLKQQISQWVPASHDKIESVHLGVDLDRFKSLQDPKAQQQRYVKRKQMGLVGKKVILFVGRFIPQKGLHVLLKVFPEILKEHPEAHLLIVGGSHYGKEMMTPYVRSLKQQTLSFQEATTWLPFVDHTQIQDIYKISDLLVTPSLIRESFGLVNLEGMATGLPVVSVAVGGIPEVVKDGVTGTLLTRRSLQHQLAPVCNDLLSHPEKMRKQGLAGRRRVEEYFSWDRTADQLNGIYQRFLEEDK</sequence>
<dbReference type="SUPFAM" id="SSF53756">
    <property type="entry name" value="UDP-Glycosyltransferase/glycogen phosphorylase"/>
    <property type="match status" value="1"/>
</dbReference>
<proteinExistence type="predicted"/>
<keyword evidence="3" id="KW-0808">Transferase</keyword>
<reference evidence="3 4" key="1">
    <citation type="submission" date="2020-01" db="EMBL/GenBank/DDBJ databases">
        <authorList>
            <person name="Gulvik C.A."/>
            <person name="Batra D.G."/>
        </authorList>
    </citation>
    <scope>NUCLEOTIDE SEQUENCE [LARGE SCALE GENOMIC DNA]</scope>
    <source>
        <strain evidence="3 4">W9323</strain>
    </source>
</reference>
<dbReference type="Pfam" id="PF14398">
    <property type="entry name" value="ATPgrasp_YheCD"/>
    <property type="match status" value="1"/>
</dbReference>
<dbReference type="KEGG" id="kpul:GXN76_08305"/>
<keyword evidence="4" id="KW-1185">Reference proteome</keyword>
<evidence type="ECO:0000259" key="1">
    <source>
        <dbReference type="Pfam" id="PF00534"/>
    </source>
</evidence>
<dbReference type="Gene3D" id="3.40.50.2000">
    <property type="entry name" value="Glycogen Phosphorylase B"/>
    <property type="match status" value="2"/>
</dbReference>
<accession>A0A7D4BHE6</accession>
<dbReference type="AlphaFoldDB" id="A0A7D4BHE6"/>
<dbReference type="Pfam" id="PF13439">
    <property type="entry name" value="Glyco_transf_4"/>
    <property type="match status" value="1"/>
</dbReference>
<name>A0A7D4BHE6_9BACL</name>
<dbReference type="Gene3D" id="3.30.470.20">
    <property type="entry name" value="ATP-grasp fold, B domain"/>
    <property type="match status" value="1"/>
</dbReference>
<dbReference type="GO" id="GO:0016757">
    <property type="term" value="F:glycosyltransferase activity"/>
    <property type="evidence" value="ECO:0007669"/>
    <property type="project" value="InterPro"/>
</dbReference>
<dbReference type="PANTHER" id="PTHR45947">
    <property type="entry name" value="SULFOQUINOVOSYL TRANSFERASE SQD2"/>
    <property type="match status" value="1"/>
</dbReference>